<feature type="chain" id="PRO_5042009754" description="Ricin B lectin domain-containing protein" evidence="1">
    <location>
        <begin position="20"/>
        <end position="656"/>
    </location>
</feature>
<dbReference type="SUPFAM" id="SSF51011">
    <property type="entry name" value="Glycosyl hydrolase domain"/>
    <property type="match status" value="1"/>
</dbReference>
<dbReference type="InterPro" id="IPR017853">
    <property type="entry name" value="GH"/>
</dbReference>
<dbReference type="EMBL" id="JADGJH010000185">
    <property type="protein sequence ID" value="KAJ3134688.1"/>
    <property type="molecule type" value="Genomic_DNA"/>
</dbReference>
<evidence type="ECO:0000259" key="2">
    <source>
        <dbReference type="SMART" id="SM00458"/>
    </source>
</evidence>
<accession>A0AAD5T7I7</accession>
<dbReference type="Gene3D" id="2.60.40.1180">
    <property type="entry name" value="Golgi alpha-mannosidase II"/>
    <property type="match status" value="1"/>
</dbReference>
<gene>
    <name evidence="3" type="ORF">HK100_003409</name>
</gene>
<dbReference type="Gene3D" id="3.20.20.80">
    <property type="entry name" value="Glycosidases"/>
    <property type="match status" value="1"/>
</dbReference>
<keyword evidence="4" id="KW-1185">Reference proteome</keyword>
<dbReference type="PANTHER" id="PTHR42767">
    <property type="entry name" value="ENDO-BETA-1,6-GALACTANASE"/>
    <property type="match status" value="1"/>
</dbReference>
<evidence type="ECO:0000313" key="4">
    <source>
        <dbReference type="Proteomes" id="UP001211907"/>
    </source>
</evidence>
<dbReference type="InterPro" id="IPR013780">
    <property type="entry name" value="Glyco_hydro_b"/>
</dbReference>
<feature type="domain" description="Ricin B lectin" evidence="2">
    <location>
        <begin position="514"/>
        <end position="653"/>
    </location>
</feature>
<evidence type="ECO:0000256" key="1">
    <source>
        <dbReference type="SAM" id="SignalP"/>
    </source>
</evidence>
<proteinExistence type="predicted"/>
<dbReference type="SUPFAM" id="SSF51445">
    <property type="entry name" value="(Trans)glycosidases"/>
    <property type="match status" value="1"/>
</dbReference>
<dbReference type="PANTHER" id="PTHR42767:SF1">
    <property type="entry name" value="ENDO-BETA-1,6-GALACTANASE-LIKE DOMAIN-CONTAINING PROTEIN"/>
    <property type="match status" value="1"/>
</dbReference>
<feature type="signal peptide" evidence="1">
    <location>
        <begin position="1"/>
        <end position="19"/>
    </location>
</feature>
<dbReference type="AlphaFoldDB" id="A0AAD5T7I7"/>
<dbReference type="Proteomes" id="UP001211907">
    <property type="component" value="Unassembled WGS sequence"/>
</dbReference>
<dbReference type="Gene3D" id="2.80.10.50">
    <property type="match status" value="1"/>
</dbReference>
<keyword evidence="1" id="KW-0732">Signal</keyword>
<dbReference type="PROSITE" id="PS50231">
    <property type="entry name" value="RICIN_B_LECTIN"/>
    <property type="match status" value="1"/>
</dbReference>
<dbReference type="SUPFAM" id="SSF50370">
    <property type="entry name" value="Ricin B-like lectins"/>
    <property type="match status" value="1"/>
</dbReference>
<dbReference type="GO" id="GO:0004553">
    <property type="term" value="F:hydrolase activity, hydrolyzing O-glycosyl compounds"/>
    <property type="evidence" value="ECO:0007669"/>
    <property type="project" value="InterPro"/>
</dbReference>
<dbReference type="CDD" id="cd00161">
    <property type="entry name" value="beta-trefoil_Ricin-like"/>
    <property type="match status" value="1"/>
</dbReference>
<dbReference type="Pfam" id="PF14200">
    <property type="entry name" value="RicinB_lectin_2"/>
    <property type="match status" value="1"/>
</dbReference>
<name>A0AAD5T7I7_9FUNG</name>
<dbReference type="InterPro" id="IPR000772">
    <property type="entry name" value="Ricin_B_lectin"/>
</dbReference>
<protein>
    <recommendedName>
        <fullName evidence="2">Ricin B lectin domain-containing protein</fullName>
    </recommendedName>
</protein>
<dbReference type="InterPro" id="IPR039743">
    <property type="entry name" value="6GAL/EXGAL"/>
</dbReference>
<dbReference type="SMART" id="SM00458">
    <property type="entry name" value="RICIN"/>
    <property type="match status" value="1"/>
</dbReference>
<comment type="caution">
    <text evidence="3">The sequence shown here is derived from an EMBL/GenBank/DDBJ whole genome shotgun (WGS) entry which is preliminary data.</text>
</comment>
<sequence>MHVATVLALTLAGRQATAATVISIDPSYQHPSFEGWGTSLAWLANVIGGYPDVIRTEVASLIFGSDGLNLNIARYNIGGGNAPSVINYLRPGGAVPGWWNVPMALGVLTPADKSWWNASNLEHWNFDADQNQRWFVENIKASVNVWEVFSNSPPWFQTVSGYVSGGFVATDEQIRNDTLADFADYLVTVAEHLEQAHGIKVGSIEPVNEPNTNYWQTTLTNNIPTGGRQEGAHVGPAMQSAAALAVASRLLSSTSSAIVASPDETNPTTFLTDWVGYSVAGQAAVSKMNVHTYGTSNRMQVRDLSKGWATALWMSEVEGSWATSYSDIQSALGIGQHIIDDIRELEPYAWVLWQPVEDYYNMIAEGNLQWGSMHIPFNCTATDTLQTCPIHFNTKFYGIRHFTLFIVRDDNFIKSSDTSTIAAIKTDGRIAIVHINNNNSTQSFNFDLSRFGSISNNASVVAVTSTTGSFVQYSNSAAITSTHFAVSVPSYSITTFLISGVTGVNQSLTHIIDGSVYSIQGVQSGKSIAPSSDGTTLDIFTNDSTTTTQRWIIGKVNSSDYSSRGKYTIKNVSTGKWLAGSSTSATSGTTVFQSSDAGDAAAWVFSTSGDGTYTIINVAVKVVLDVSGQSTAYGAPVGLWQPNGGTNQFWTLSLVS</sequence>
<organism evidence="3 4">
    <name type="scientific">Physocladia obscura</name>
    <dbReference type="NCBI Taxonomy" id="109957"/>
    <lineage>
        <taxon>Eukaryota</taxon>
        <taxon>Fungi</taxon>
        <taxon>Fungi incertae sedis</taxon>
        <taxon>Chytridiomycota</taxon>
        <taxon>Chytridiomycota incertae sedis</taxon>
        <taxon>Chytridiomycetes</taxon>
        <taxon>Chytridiales</taxon>
        <taxon>Chytriomycetaceae</taxon>
        <taxon>Physocladia</taxon>
    </lineage>
</organism>
<reference evidence="3" key="1">
    <citation type="submission" date="2020-05" db="EMBL/GenBank/DDBJ databases">
        <title>Phylogenomic resolution of chytrid fungi.</title>
        <authorList>
            <person name="Stajich J.E."/>
            <person name="Amses K."/>
            <person name="Simmons R."/>
            <person name="Seto K."/>
            <person name="Myers J."/>
            <person name="Bonds A."/>
            <person name="Quandt C.A."/>
            <person name="Barry K."/>
            <person name="Liu P."/>
            <person name="Grigoriev I."/>
            <person name="Longcore J.E."/>
            <person name="James T.Y."/>
        </authorList>
    </citation>
    <scope>NUCLEOTIDE SEQUENCE</scope>
    <source>
        <strain evidence="3">JEL0513</strain>
    </source>
</reference>
<dbReference type="InterPro" id="IPR035992">
    <property type="entry name" value="Ricin_B-like_lectins"/>
</dbReference>
<evidence type="ECO:0000313" key="3">
    <source>
        <dbReference type="EMBL" id="KAJ3134688.1"/>
    </source>
</evidence>